<dbReference type="HOGENOM" id="CLU_3150955_0_0_10"/>
<reference evidence="1 2" key="1">
    <citation type="submission" date="2008-06" db="EMBL/GenBank/DDBJ databases">
        <title>Complete sequence of Chloroherpeton thalassium ATCC 35110.</title>
        <authorList>
            <consortium name="US DOE Joint Genome Institute"/>
            <person name="Lucas S."/>
            <person name="Copeland A."/>
            <person name="Lapidus A."/>
            <person name="Glavina del Rio T."/>
            <person name="Dalin E."/>
            <person name="Tice H."/>
            <person name="Bruce D."/>
            <person name="Goodwin L."/>
            <person name="Pitluck S."/>
            <person name="Schmutz J."/>
            <person name="Larimer F."/>
            <person name="Land M."/>
            <person name="Hauser L."/>
            <person name="Kyrpides N."/>
            <person name="Mikhailova N."/>
            <person name="Liu Z."/>
            <person name="Li T."/>
            <person name="Zhao F."/>
            <person name="Overmann J."/>
            <person name="Bryant D.A."/>
            <person name="Richardson P."/>
        </authorList>
    </citation>
    <scope>NUCLEOTIDE SEQUENCE [LARGE SCALE GENOMIC DNA]</scope>
    <source>
        <strain evidence="2">ATCC 35110 / GB-78</strain>
    </source>
</reference>
<dbReference type="STRING" id="517418.Ctha_1010"/>
<organism evidence="1 2">
    <name type="scientific">Chloroherpeton thalassium (strain ATCC 35110 / GB-78)</name>
    <dbReference type="NCBI Taxonomy" id="517418"/>
    <lineage>
        <taxon>Bacteria</taxon>
        <taxon>Pseudomonadati</taxon>
        <taxon>Chlorobiota</taxon>
        <taxon>Chlorobiia</taxon>
        <taxon>Chlorobiales</taxon>
        <taxon>Chloroherpetonaceae</taxon>
        <taxon>Chloroherpeton</taxon>
    </lineage>
</organism>
<evidence type="ECO:0000313" key="2">
    <source>
        <dbReference type="Proteomes" id="UP000001208"/>
    </source>
</evidence>
<gene>
    <name evidence="1" type="ordered locus">Ctha_1010</name>
</gene>
<dbReference type="AlphaFoldDB" id="B3QXU7"/>
<dbReference type="EMBL" id="CP001100">
    <property type="protein sequence ID" value="ACF13475.1"/>
    <property type="molecule type" value="Genomic_DNA"/>
</dbReference>
<evidence type="ECO:0000313" key="1">
    <source>
        <dbReference type="EMBL" id="ACF13475.1"/>
    </source>
</evidence>
<sequence>MPKQKAPNEIVFLHEVIASKKRGKDIQKNMKTAAKIFLIYKLVKSELY</sequence>
<name>B3QXU7_CHLT3</name>
<protein>
    <submittedName>
        <fullName evidence="1">Uncharacterized protein</fullName>
    </submittedName>
</protein>
<keyword evidence="2" id="KW-1185">Reference proteome</keyword>
<dbReference type="KEGG" id="cts:Ctha_1010"/>
<proteinExistence type="predicted"/>
<dbReference type="Proteomes" id="UP000001208">
    <property type="component" value="Chromosome"/>
</dbReference>
<accession>B3QXU7</accession>